<dbReference type="InterPro" id="IPR038765">
    <property type="entry name" value="Papain-like_cys_pep_sf"/>
</dbReference>
<dbReference type="AlphaFoldDB" id="A0A8J4M2Z3"/>
<dbReference type="Proteomes" id="UP000677918">
    <property type="component" value="Unassembled WGS sequence"/>
</dbReference>
<evidence type="ECO:0000313" key="1">
    <source>
        <dbReference type="EMBL" id="GIQ69442.1"/>
    </source>
</evidence>
<keyword evidence="2" id="KW-1185">Reference proteome</keyword>
<name>A0A8J4M2Z3_9BACL</name>
<accession>A0A8J4M2Z3</accession>
<dbReference type="Gene3D" id="3.90.1720.10">
    <property type="entry name" value="endopeptidase domain like (from Nostoc punctiforme)"/>
    <property type="match status" value="1"/>
</dbReference>
<reference evidence="1" key="1">
    <citation type="submission" date="2021-04" db="EMBL/GenBank/DDBJ databases">
        <title>Draft genome sequence of Xylanibacillus composti strain K13.</title>
        <authorList>
            <person name="Uke A."/>
            <person name="Chhe C."/>
            <person name="Baramee S."/>
            <person name="Kosugi A."/>
        </authorList>
    </citation>
    <scope>NUCLEOTIDE SEQUENCE</scope>
    <source>
        <strain evidence="1">K13</strain>
    </source>
</reference>
<dbReference type="RefSeq" id="WP_213412246.1">
    <property type="nucleotide sequence ID" value="NZ_BOVK01000028.1"/>
</dbReference>
<sequence length="116" mass="12457">MSVPAYASGKDLLDTVVALHGGGLTVESDSRLMKVKKTSLSQDQQAALWAESKIGSSYNNNFAINRSCGGSSFNCSQLVWCAFMDTIGLDLDGNGGLGVYPKDIRDSREVLTLKTY</sequence>
<protein>
    <submittedName>
        <fullName evidence="1">Uncharacterized protein</fullName>
    </submittedName>
</protein>
<proteinExistence type="predicted"/>
<dbReference type="EMBL" id="BOVK01000028">
    <property type="protein sequence ID" value="GIQ69442.1"/>
    <property type="molecule type" value="Genomic_DNA"/>
</dbReference>
<comment type="caution">
    <text evidence="1">The sequence shown here is derived from an EMBL/GenBank/DDBJ whole genome shotgun (WGS) entry which is preliminary data.</text>
</comment>
<gene>
    <name evidence="1" type="ORF">XYCOK13_22660</name>
</gene>
<organism evidence="1 2">
    <name type="scientific">Xylanibacillus composti</name>
    <dbReference type="NCBI Taxonomy" id="1572762"/>
    <lineage>
        <taxon>Bacteria</taxon>
        <taxon>Bacillati</taxon>
        <taxon>Bacillota</taxon>
        <taxon>Bacilli</taxon>
        <taxon>Bacillales</taxon>
        <taxon>Paenibacillaceae</taxon>
        <taxon>Xylanibacillus</taxon>
    </lineage>
</organism>
<dbReference type="SUPFAM" id="SSF54001">
    <property type="entry name" value="Cysteine proteinases"/>
    <property type="match status" value="1"/>
</dbReference>
<evidence type="ECO:0000313" key="2">
    <source>
        <dbReference type="Proteomes" id="UP000677918"/>
    </source>
</evidence>